<name>A0A8K0GKZ6_IGNLU</name>
<dbReference type="EMBL" id="VTPC01000905">
    <property type="protein sequence ID" value="KAF2903914.1"/>
    <property type="molecule type" value="Genomic_DNA"/>
</dbReference>
<dbReference type="PANTHER" id="PTHR46601:SF1">
    <property type="entry name" value="ADF-H DOMAIN-CONTAINING PROTEIN"/>
    <property type="match status" value="1"/>
</dbReference>
<proteinExistence type="predicted"/>
<protein>
    <submittedName>
        <fullName evidence="2">Uncharacterized protein</fullName>
    </submittedName>
</protein>
<organism evidence="2 3">
    <name type="scientific">Ignelater luminosus</name>
    <name type="common">Cucubano</name>
    <name type="synonym">Pyrophorus luminosus</name>
    <dbReference type="NCBI Taxonomy" id="2038154"/>
    <lineage>
        <taxon>Eukaryota</taxon>
        <taxon>Metazoa</taxon>
        <taxon>Ecdysozoa</taxon>
        <taxon>Arthropoda</taxon>
        <taxon>Hexapoda</taxon>
        <taxon>Insecta</taxon>
        <taxon>Pterygota</taxon>
        <taxon>Neoptera</taxon>
        <taxon>Endopterygota</taxon>
        <taxon>Coleoptera</taxon>
        <taxon>Polyphaga</taxon>
        <taxon>Elateriformia</taxon>
        <taxon>Elateroidea</taxon>
        <taxon>Elateridae</taxon>
        <taxon>Agrypninae</taxon>
        <taxon>Pyrophorini</taxon>
        <taxon>Ignelater</taxon>
    </lineage>
</organism>
<evidence type="ECO:0000256" key="1">
    <source>
        <dbReference type="SAM" id="MobiDB-lite"/>
    </source>
</evidence>
<feature type="compositionally biased region" description="Basic and acidic residues" evidence="1">
    <location>
        <begin position="67"/>
        <end position="76"/>
    </location>
</feature>
<comment type="caution">
    <text evidence="2">The sequence shown here is derived from an EMBL/GenBank/DDBJ whole genome shotgun (WGS) entry which is preliminary data.</text>
</comment>
<sequence length="424" mass="49184">MTESSYKLIFKSNSEEAKKNTTENKTSIKLSRVKKSCQSNAHKNKKDSNNKEREKVRDRVRKHRANLSKEELNEKRRKDCERYKKKTEQGLIKFVKDLTVRSTDQIIKNTACNPSNNQCMLGACRNKCDNKERLIAVIQYDKINMDDEINFQQWATIKEERLLINLLHSKLIDYKKHVIVMLHQLKELQTKKQTIEDDELILHIDFAKNYVAKYSTEIQSMHFGASKTQLSLHTGVYHTHFSKKPFCSVSDTLDHQAHAIWAHLNELLKQLSSKMPNMRSINFFSDGPTSQYRNRSNIFYLLETIPSIFSSIEQMSWNYSESGHGKGPMDGVGGSLKRSADRMVLGGVDITCAADFVTRLKDTSSVKMWEVMENDILNFKQMLPNRVPSIPRIMSIHQIRELSCFYCDFGARCSHQKIHMMCEV</sequence>
<dbReference type="AlphaFoldDB" id="A0A8K0GKZ6"/>
<dbReference type="Proteomes" id="UP000801492">
    <property type="component" value="Unassembled WGS sequence"/>
</dbReference>
<feature type="compositionally biased region" description="Basic and acidic residues" evidence="1">
    <location>
        <begin position="13"/>
        <end position="22"/>
    </location>
</feature>
<feature type="region of interest" description="Disordered" evidence="1">
    <location>
        <begin position="1"/>
        <end position="76"/>
    </location>
</feature>
<keyword evidence="3" id="KW-1185">Reference proteome</keyword>
<dbReference type="PANTHER" id="PTHR46601">
    <property type="entry name" value="ULP_PROTEASE DOMAIN-CONTAINING PROTEIN"/>
    <property type="match status" value="1"/>
</dbReference>
<evidence type="ECO:0000313" key="3">
    <source>
        <dbReference type="Proteomes" id="UP000801492"/>
    </source>
</evidence>
<accession>A0A8K0GKZ6</accession>
<gene>
    <name evidence="2" type="ORF">ILUMI_02262</name>
</gene>
<evidence type="ECO:0000313" key="2">
    <source>
        <dbReference type="EMBL" id="KAF2903914.1"/>
    </source>
</evidence>
<feature type="compositionally biased region" description="Basic and acidic residues" evidence="1">
    <location>
        <begin position="46"/>
        <end position="57"/>
    </location>
</feature>
<dbReference type="OrthoDB" id="6772600at2759"/>
<reference evidence="2" key="1">
    <citation type="submission" date="2019-08" db="EMBL/GenBank/DDBJ databases">
        <title>The genome of the North American firefly Photinus pyralis.</title>
        <authorList>
            <consortium name="Photinus pyralis genome working group"/>
            <person name="Fallon T.R."/>
            <person name="Sander Lower S.E."/>
            <person name="Weng J.-K."/>
        </authorList>
    </citation>
    <scope>NUCLEOTIDE SEQUENCE</scope>
    <source>
        <strain evidence="2">TRF0915ILg1</strain>
        <tissue evidence="2">Whole body</tissue>
    </source>
</reference>